<feature type="compositionally biased region" description="Basic and acidic residues" evidence="1">
    <location>
        <begin position="10"/>
        <end position="22"/>
    </location>
</feature>
<dbReference type="OrthoDB" id="2454841at2"/>
<dbReference type="InterPro" id="IPR025413">
    <property type="entry name" value="YpzG-like"/>
</dbReference>
<dbReference type="Proteomes" id="UP000219636">
    <property type="component" value="Unassembled WGS sequence"/>
</dbReference>
<organism evidence="2 3">
    <name type="scientific">Ureibacillus xyleni</name>
    <dbReference type="NCBI Taxonomy" id="614648"/>
    <lineage>
        <taxon>Bacteria</taxon>
        <taxon>Bacillati</taxon>
        <taxon>Bacillota</taxon>
        <taxon>Bacilli</taxon>
        <taxon>Bacillales</taxon>
        <taxon>Caryophanaceae</taxon>
        <taxon>Ureibacillus</taxon>
    </lineage>
</organism>
<protein>
    <submittedName>
        <fullName evidence="2">YpzG-like protein</fullName>
    </submittedName>
</protein>
<evidence type="ECO:0000256" key="1">
    <source>
        <dbReference type="SAM" id="MobiDB-lite"/>
    </source>
</evidence>
<name>A0A285TAH9_9BACL</name>
<reference evidence="3" key="1">
    <citation type="submission" date="2017-08" db="EMBL/GenBank/DDBJ databases">
        <authorList>
            <person name="Varghese N."/>
            <person name="Submissions S."/>
        </authorList>
    </citation>
    <scope>NUCLEOTIDE SEQUENCE [LARGE SCALE GENOMIC DNA]</scope>
    <source>
        <strain evidence="3">JC22</strain>
    </source>
</reference>
<feature type="compositionally biased region" description="Polar residues" evidence="1">
    <location>
        <begin position="24"/>
        <end position="38"/>
    </location>
</feature>
<evidence type="ECO:0000313" key="3">
    <source>
        <dbReference type="Proteomes" id="UP000219636"/>
    </source>
</evidence>
<dbReference type="RefSeq" id="WP_097074257.1">
    <property type="nucleotide sequence ID" value="NZ_OBMQ01000010.1"/>
</dbReference>
<dbReference type="EMBL" id="OBMQ01000010">
    <property type="protein sequence ID" value="SOC18053.1"/>
    <property type="molecule type" value="Genomic_DNA"/>
</dbReference>
<dbReference type="Pfam" id="PF14139">
    <property type="entry name" value="YpzG"/>
    <property type="match status" value="1"/>
</dbReference>
<dbReference type="AlphaFoldDB" id="A0A285TAH9"/>
<sequence length="51" mass="5994">MGKKGLLDPNSDKTHRNWEKPKFQKSQMNGETKVTPHNQRLREGDFDARQL</sequence>
<feature type="region of interest" description="Disordered" evidence="1">
    <location>
        <begin position="1"/>
        <end position="51"/>
    </location>
</feature>
<feature type="compositionally biased region" description="Basic and acidic residues" evidence="1">
    <location>
        <begin position="40"/>
        <end position="51"/>
    </location>
</feature>
<accession>A0A285TAH9</accession>
<gene>
    <name evidence="2" type="ORF">SAMN05880501_11026</name>
</gene>
<proteinExistence type="predicted"/>
<evidence type="ECO:0000313" key="2">
    <source>
        <dbReference type="EMBL" id="SOC18053.1"/>
    </source>
</evidence>
<keyword evidence="3" id="KW-1185">Reference proteome</keyword>